<dbReference type="STRING" id="1073089.A0A1L9RBF1"/>
<keyword evidence="4" id="KW-1185">Reference proteome</keyword>
<dbReference type="AlphaFoldDB" id="A0A1L9RBF1"/>
<proteinExistence type="predicted"/>
<dbReference type="InterPro" id="IPR029058">
    <property type="entry name" value="AB_hydrolase_fold"/>
</dbReference>
<gene>
    <name evidence="3" type="ORF">ASPWEDRAFT_116865</name>
</gene>
<dbReference type="Gene3D" id="2.60.120.260">
    <property type="entry name" value="Galactose-binding domain-like"/>
    <property type="match status" value="1"/>
</dbReference>
<evidence type="ECO:0000313" key="4">
    <source>
        <dbReference type="Proteomes" id="UP000184383"/>
    </source>
</evidence>
<dbReference type="SUPFAM" id="SSF49785">
    <property type="entry name" value="Galactose-binding domain-like"/>
    <property type="match status" value="1"/>
</dbReference>
<accession>A0A1L9RBF1</accession>
<keyword evidence="1" id="KW-0378">Hydrolase</keyword>
<dbReference type="InterPro" id="IPR000383">
    <property type="entry name" value="Xaa-Pro-like_dom"/>
</dbReference>
<dbReference type="PANTHER" id="PTHR43056:SF10">
    <property type="entry name" value="COCE_NOND FAMILY, PUTATIVE (AFU_ORTHOLOGUE AFUA_7G00600)-RELATED"/>
    <property type="match status" value="1"/>
</dbReference>
<dbReference type="GeneID" id="63744540"/>
<dbReference type="VEuPathDB" id="FungiDB:ASPWEDRAFT_116865"/>
<protein>
    <recommendedName>
        <fullName evidence="2">Xaa-Pro dipeptidyl-peptidase C-terminal domain-containing protein</fullName>
    </recommendedName>
</protein>
<dbReference type="InterPro" id="IPR050585">
    <property type="entry name" value="Xaa-Pro_dipeptidyl-ppase/CocE"/>
</dbReference>
<dbReference type="InterPro" id="IPR005674">
    <property type="entry name" value="CocE/Ser_esterase"/>
</dbReference>
<dbReference type="Pfam" id="PF02129">
    <property type="entry name" value="Peptidase_S15"/>
    <property type="match status" value="1"/>
</dbReference>
<dbReference type="PANTHER" id="PTHR43056">
    <property type="entry name" value="PEPTIDASE S9 PROLYL OLIGOPEPTIDASE"/>
    <property type="match status" value="1"/>
</dbReference>
<dbReference type="InterPro" id="IPR013736">
    <property type="entry name" value="Xaa-Pro_dipept_C"/>
</dbReference>
<dbReference type="RefSeq" id="XP_040685928.1">
    <property type="nucleotide sequence ID" value="XM_040828692.1"/>
</dbReference>
<dbReference type="Pfam" id="PF08530">
    <property type="entry name" value="PepX_C"/>
    <property type="match status" value="1"/>
</dbReference>
<dbReference type="Proteomes" id="UP000184383">
    <property type="component" value="Unassembled WGS sequence"/>
</dbReference>
<feature type="domain" description="Xaa-Pro dipeptidyl-peptidase C-terminal" evidence="2">
    <location>
        <begin position="319"/>
        <end position="588"/>
    </location>
</feature>
<dbReference type="SMART" id="SM00939">
    <property type="entry name" value="PepX_C"/>
    <property type="match status" value="1"/>
</dbReference>
<evidence type="ECO:0000256" key="1">
    <source>
        <dbReference type="ARBA" id="ARBA00022801"/>
    </source>
</evidence>
<dbReference type="NCBIfam" id="TIGR00976">
    <property type="entry name" value="CocE_NonD"/>
    <property type="match status" value="1"/>
</dbReference>
<dbReference type="OrthoDB" id="416441at2759"/>
<sequence>MASQTHDASTVDTTSYPYIFEKNVSVPLTNGSFIRCNIYRPKTSGPGKHPVLATYGPYGKDVHYQYFNGPSYAEVNADHKTEHSAWETPTPSYWTKHGYVVVRADETGTGQSPGIINFLSAATIDCFCELIEWASEQAWSNGKVGLLGISYFGATQWQVAARRPKGLAAIVPWEGFSDFYRDATRHGGILCNAGIDTIWKRQIGPNQYGLPGRAAQNRGDDTIEGSLSEADLAMNRVGAMDGPREDHFRNGVRYASVNYNLEDIQVPLLSVANWGGIMLHLRGNVQGYTHAGSELKYLRFIVGRHDLPFYYAEEVEVQRSFLDAFLLGQDREGWTRKGALPPVDLILRKGNVGYNDPQAERKFQRRKENEWPIARTQYTPLFLDPDEGLSWTKPTDSMRKVEYHAFGDGDDCHPSVSFTSAPFESETEITGHIVVRLSVSMSRRRWQSTTPSDMDLFLSLRHIASSGEEVFYTGTTGEPAPVTKGSLRVSLRRTNHQHPWHRPWLPHRDYLSTDVLPVIPNEVYTVDVELWPTNVVVQRGERLVLDVGASELAGSGLFQHDDPSDRPETVFKGNNYVHFGANHDNWISLPVIPNST</sequence>
<dbReference type="Gene3D" id="3.40.50.1820">
    <property type="entry name" value="alpha/beta hydrolase"/>
    <property type="match status" value="1"/>
</dbReference>
<reference evidence="4" key="1">
    <citation type="journal article" date="2017" name="Genome Biol.">
        <title>Comparative genomics reveals high biological diversity and specific adaptations in the industrially and medically important fungal genus Aspergillus.</title>
        <authorList>
            <person name="de Vries R.P."/>
            <person name="Riley R."/>
            <person name="Wiebenga A."/>
            <person name="Aguilar-Osorio G."/>
            <person name="Amillis S."/>
            <person name="Uchima C.A."/>
            <person name="Anderluh G."/>
            <person name="Asadollahi M."/>
            <person name="Askin M."/>
            <person name="Barry K."/>
            <person name="Battaglia E."/>
            <person name="Bayram O."/>
            <person name="Benocci T."/>
            <person name="Braus-Stromeyer S.A."/>
            <person name="Caldana C."/>
            <person name="Canovas D."/>
            <person name="Cerqueira G.C."/>
            <person name="Chen F."/>
            <person name="Chen W."/>
            <person name="Choi C."/>
            <person name="Clum A."/>
            <person name="Dos Santos R.A."/>
            <person name="Damasio A.R."/>
            <person name="Diallinas G."/>
            <person name="Emri T."/>
            <person name="Fekete E."/>
            <person name="Flipphi M."/>
            <person name="Freyberg S."/>
            <person name="Gallo A."/>
            <person name="Gournas C."/>
            <person name="Habgood R."/>
            <person name="Hainaut M."/>
            <person name="Harispe M.L."/>
            <person name="Henrissat B."/>
            <person name="Hilden K.S."/>
            <person name="Hope R."/>
            <person name="Hossain A."/>
            <person name="Karabika E."/>
            <person name="Karaffa L."/>
            <person name="Karanyi Z."/>
            <person name="Krasevec N."/>
            <person name="Kuo A."/>
            <person name="Kusch H."/>
            <person name="LaButti K."/>
            <person name="Lagendijk E.L."/>
            <person name="Lapidus A."/>
            <person name="Levasseur A."/>
            <person name="Lindquist E."/>
            <person name="Lipzen A."/>
            <person name="Logrieco A.F."/>
            <person name="MacCabe A."/>
            <person name="Maekelae M.R."/>
            <person name="Malavazi I."/>
            <person name="Melin P."/>
            <person name="Meyer V."/>
            <person name="Mielnichuk N."/>
            <person name="Miskei M."/>
            <person name="Molnar A.P."/>
            <person name="Mule G."/>
            <person name="Ngan C.Y."/>
            <person name="Orejas M."/>
            <person name="Orosz E."/>
            <person name="Ouedraogo J.P."/>
            <person name="Overkamp K.M."/>
            <person name="Park H.-S."/>
            <person name="Perrone G."/>
            <person name="Piumi F."/>
            <person name="Punt P.J."/>
            <person name="Ram A.F."/>
            <person name="Ramon A."/>
            <person name="Rauscher S."/>
            <person name="Record E."/>
            <person name="Riano-Pachon D.M."/>
            <person name="Robert V."/>
            <person name="Roehrig J."/>
            <person name="Ruller R."/>
            <person name="Salamov A."/>
            <person name="Salih N.S."/>
            <person name="Samson R.A."/>
            <person name="Sandor E."/>
            <person name="Sanguinetti M."/>
            <person name="Schuetze T."/>
            <person name="Sepcic K."/>
            <person name="Shelest E."/>
            <person name="Sherlock G."/>
            <person name="Sophianopoulou V."/>
            <person name="Squina F.M."/>
            <person name="Sun H."/>
            <person name="Susca A."/>
            <person name="Todd R.B."/>
            <person name="Tsang A."/>
            <person name="Unkles S.E."/>
            <person name="van de Wiele N."/>
            <person name="van Rossen-Uffink D."/>
            <person name="Oliveira J.V."/>
            <person name="Vesth T.C."/>
            <person name="Visser J."/>
            <person name="Yu J.-H."/>
            <person name="Zhou M."/>
            <person name="Andersen M.R."/>
            <person name="Archer D.B."/>
            <person name="Baker S.E."/>
            <person name="Benoit I."/>
            <person name="Brakhage A.A."/>
            <person name="Braus G.H."/>
            <person name="Fischer R."/>
            <person name="Frisvad J.C."/>
            <person name="Goldman G.H."/>
            <person name="Houbraken J."/>
            <person name="Oakley B."/>
            <person name="Pocsi I."/>
            <person name="Scazzocchio C."/>
            <person name="Seiboth B."/>
            <person name="vanKuyk P.A."/>
            <person name="Wortman J."/>
            <person name="Dyer P.S."/>
            <person name="Grigoriev I.V."/>
        </authorList>
    </citation>
    <scope>NUCLEOTIDE SEQUENCE [LARGE SCALE GENOMIC DNA]</scope>
    <source>
        <strain evidence="4">DTO 134E9</strain>
    </source>
</reference>
<dbReference type="EMBL" id="KV878215">
    <property type="protein sequence ID" value="OJJ32251.1"/>
    <property type="molecule type" value="Genomic_DNA"/>
</dbReference>
<evidence type="ECO:0000313" key="3">
    <source>
        <dbReference type="EMBL" id="OJJ32251.1"/>
    </source>
</evidence>
<dbReference type="SUPFAM" id="SSF53474">
    <property type="entry name" value="alpha/beta-Hydrolases"/>
    <property type="match status" value="1"/>
</dbReference>
<organism evidence="3 4">
    <name type="scientific">Aspergillus wentii DTO 134E9</name>
    <dbReference type="NCBI Taxonomy" id="1073089"/>
    <lineage>
        <taxon>Eukaryota</taxon>
        <taxon>Fungi</taxon>
        <taxon>Dikarya</taxon>
        <taxon>Ascomycota</taxon>
        <taxon>Pezizomycotina</taxon>
        <taxon>Eurotiomycetes</taxon>
        <taxon>Eurotiomycetidae</taxon>
        <taxon>Eurotiales</taxon>
        <taxon>Aspergillaceae</taxon>
        <taxon>Aspergillus</taxon>
        <taxon>Aspergillus subgen. Cremei</taxon>
    </lineage>
</organism>
<name>A0A1L9RBF1_ASPWE</name>
<dbReference type="GO" id="GO:0008239">
    <property type="term" value="F:dipeptidyl-peptidase activity"/>
    <property type="evidence" value="ECO:0007669"/>
    <property type="project" value="InterPro"/>
</dbReference>
<dbReference type="InterPro" id="IPR008979">
    <property type="entry name" value="Galactose-bd-like_sf"/>
</dbReference>
<evidence type="ECO:0000259" key="2">
    <source>
        <dbReference type="SMART" id="SM00939"/>
    </source>
</evidence>